<dbReference type="Gene3D" id="3.40.1190.20">
    <property type="match status" value="1"/>
</dbReference>
<feature type="binding site" evidence="12">
    <location>
        <position position="283"/>
    </location>
    <ligand>
        <name>K(+)</name>
        <dbReference type="ChEBI" id="CHEBI:29103"/>
    </ligand>
</feature>
<dbReference type="PROSITE" id="PS00584">
    <property type="entry name" value="PFKB_KINASES_2"/>
    <property type="match status" value="1"/>
</dbReference>
<dbReference type="PRINTS" id="PR00990">
    <property type="entry name" value="RIBOKINASE"/>
</dbReference>
<evidence type="ECO:0000256" key="3">
    <source>
        <dbReference type="ARBA" id="ARBA00016943"/>
    </source>
</evidence>
<feature type="binding site" evidence="12">
    <location>
        <position position="286"/>
    </location>
    <ligand>
        <name>K(+)</name>
        <dbReference type="ChEBI" id="CHEBI:29103"/>
    </ligand>
</feature>
<comment type="function">
    <text evidence="12">Catalyzes the phosphorylation of ribose at O-5 in a reaction requiring ATP and magnesium. The resulting D-ribose-5-phosphate can then be used either for sythesis of nucleotides, histidine, and tryptophan, or as a component of the pentose phosphate pathway.</text>
</comment>
<feature type="active site" description="Proton acceptor" evidence="12">
    <location>
        <position position="253"/>
    </location>
</feature>
<comment type="subcellular location">
    <subcellularLocation>
        <location evidence="12">Cytoplasm</location>
    </subcellularLocation>
</comment>
<comment type="subunit">
    <text evidence="12">Homodimer.</text>
</comment>
<evidence type="ECO:0000256" key="8">
    <source>
        <dbReference type="ARBA" id="ARBA00022840"/>
    </source>
</evidence>
<dbReference type="EMBL" id="BPQR01000043">
    <property type="protein sequence ID" value="GJE07289.1"/>
    <property type="molecule type" value="Genomic_DNA"/>
</dbReference>
<dbReference type="PANTHER" id="PTHR10584:SF166">
    <property type="entry name" value="RIBOKINASE"/>
    <property type="match status" value="1"/>
</dbReference>
<feature type="binding site" evidence="12">
    <location>
        <position position="182"/>
    </location>
    <ligand>
        <name>ATP</name>
        <dbReference type="ChEBI" id="CHEBI:30616"/>
    </ligand>
</feature>
<comment type="similarity">
    <text evidence="12">Belongs to the carbohydrate kinase PfkB family. Ribokinase subfamily.</text>
</comment>
<feature type="binding site" evidence="12">
    <location>
        <begin position="252"/>
        <end position="253"/>
    </location>
    <ligand>
        <name>ATP</name>
        <dbReference type="ChEBI" id="CHEBI:30616"/>
    </ligand>
</feature>
<comment type="pathway">
    <text evidence="12">Carbohydrate metabolism; D-ribose degradation; D-ribose 5-phosphate from beta-D-ribopyranose: step 2/2.</text>
</comment>
<feature type="binding site" evidence="12">
    <location>
        <position position="249"/>
    </location>
    <ligand>
        <name>K(+)</name>
        <dbReference type="ChEBI" id="CHEBI:29103"/>
    </ligand>
</feature>
<evidence type="ECO:0000256" key="2">
    <source>
        <dbReference type="ARBA" id="ARBA00012035"/>
    </source>
</evidence>
<protein>
    <recommendedName>
        <fullName evidence="3 12">Ribokinase</fullName>
        <shortName evidence="12">RK</shortName>
        <ecNumber evidence="2 12">2.7.1.15</ecNumber>
    </recommendedName>
</protein>
<comment type="cofactor">
    <cofactor evidence="12">
        <name>Mg(2+)</name>
        <dbReference type="ChEBI" id="CHEBI:18420"/>
    </cofactor>
    <text evidence="12">Requires a divalent cation, most likely magnesium in vivo, as an electrophilic catalyst to aid phosphoryl group transfer. It is the chelate of the metal and the nucleotide that is the actual substrate.</text>
</comment>
<evidence type="ECO:0000313" key="15">
    <source>
        <dbReference type="Proteomes" id="UP001055102"/>
    </source>
</evidence>
<dbReference type="Pfam" id="PF00294">
    <property type="entry name" value="PfkB"/>
    <property type="match status" value="1"/>
</dbReference>
<dbReference type="InterPro" id="IPR011611">
    <property type="entry name" value="PfkB_dom"/>
</dbReference>
<dbReference type="InterPro" id="IPR002173">
    <property type="entry name" value="Carboh/pur_kinase_PfkB_CS"/>
</dbReference>
<dbReference type="PANTHER" id="PTHR10584">
    <property type="entry name" value="SUGAR KINASE"/>
    <property type="match status" value="1"/>
</dbReference>
<sequence length="312" mass="31485">MQVFVVGSFVVACSVIVARLPRAGESLDAAAFVSEPGGKGFNLALALHRLGFGITGVFAIGDDAFAAIAESAFAGSGLGGEMLVRHPGSTGAGVGFVDARGENCLAVSLGANRLLDAGDVERAGPSLDAASLVVATFESPDAPIRAAFVRARARGAATLLNPSPSRPIDSAILAATTVLVVNRIEADDLGLDGSGIAEGGTGEAARFEALSAQGPELIVVTLGEQGALAYRRGRWFRQAAFPVAVVDTIGAGDAFAAGLSEGLLRERPIEECLCRAAACGALTACRLGAFDAFPTAEALDAFLAAPHAAGHL</sequence>
<evidence type="ECO:0000256" key="12">
    <source>
        <dbReference type="HAMAP-Rule" id="MF_01987"/>
    </source>
</evidence>
<name>A0ABQ4SVQ2_9HYPH</name>
<dbReference type="Proteomes" id="UP001055102">
    <property type="component" value="Unassembled WGS sequence"/>
</dbReference>
<dbReference type="SUPFAM" id="SSF53613">
    <property type="entry name" value="Ribokinase-like"/>
    <property type="match status" value="1"/>
</dbReference>
<dbReference type="InterPro" id="IPR011877">
    <property type="entry name" value="Ribokinase"/>
</dbReference>
<feature type="binding site" evidence="12">
    <location>
        <begin position="38"/>
        <end position="42"/>
    </location>
    <ligand>
        <name>substrate</name>
    </ligand>
</feature>
<feature type="binding site" evidence="12">
    <location>
        <position position="247"/>
    </location>
    <ligand>
        <name>K(+)</name>
        <dbReference type="ChEBI" id="CHEBI:29103"/>
    </ligand>
</feature>
<keyword evidence="15" id="KW-1185">Reference proteome</keyword>
<evidence type="ECO:0000256" key="9">
    <source>
        <dbReference type="ARBA" id="ARBA00022842"/>
    </source>
</evidence>
<feature type="binding site" evidence="12">
    <location>
        <begin position="221"/>
        <end position="226"/>
    </location>
    <ligand>
        <name>ATP</name>
        <dbReference type="ChEBI" id="CHEBI:30616"/>
    </ligand>
</feature>
<evidence type="ECO:0000313" key="14">
    <source>
        <dbReference type="EMBL" id="GJE07289.1"/>
    </source>
</evidence>
<proteinExistence type="inferred from homology"/>
<keyword evidence="5 12" id="KW-0479">Metal-binding</keyword>
<evidence type="ECO:0000256" key="11">
    <source>
        <dbReference type="ARBA" id="ARBA00023277"/>
    </source>
</evidence>
<gene>
    <name evidence="14" type="primary">rbsK_2</name>
    <name evidence="12" type="synonym">rbsK</name>
    <name evidence="14" type="ORF">AOPFMNJM_2615</name>
</gene>
<reference evidence="14" key="1">
    <citation type="journal article" date="2021" name="Front. Microbiol.">
        <title>Comprehensive Comparative Genomics and Phenotyping of Methylobacterium Species.</title>
        <authorList>
            <person name="Alessa O."/>
            <person name="Ogura Y."/>
            <person name="Fujitani Y."/>
            <person name="Takami H."/>
            <person name="Hayashi T."/>
            <person name="Sahin N."/>
            <person name="Tani A."/>
        </authorList>
    </citation>
    <scope>NUCLEOTIDE SEQUENCE</scope>
    <source>
        <strain evidence="14">LMG 23639</strain>
    </source>
</reference>
<feature type="domain" description="Carbohydrate kinase PfkB" evidence="13">
    <location>
        <begin position="3"/>
        <end position="295"/>
    </location>
</feature>
<dbReference type="EC" id="2.7.1.15" evidence="2 12"/>
<comment type="activity regulation">
    <text evidence="12">Activated by a monovalent cation that binds near, but not in, the active site. The most likely occupant of the site in vivo is potassium. Ion binding induces a conformational change that may alter substrate affinity.</text>
</comment>
<evidence type="ECO:0000256" key="10">
    <source>
        <dbReference type="ARBA" id="ARBA00022958"/>
    </source>
</evidence>
<dbReference type="HAMAP" id="MF_01987">
    <property type="entry name" value="Ribokinase"/>
    <property type="match status" value="1"/>
</dbReference>
<organism evidence="14 15">
    <name type="scientific">Methylobacterium jeotgali</name>
    <dbReference type="NCBI Taxonomy" id="381630"/>
    <lineage>
        <taxon>Bacteria</taxon>
        <taxon>Pseudomonadati</taxon>
        <taxon>Pseudomonadota</taxon>
        <taxon>Alphaproteobacteria</taxon>
        <taxon>Hyphomicrobiales</taxon>
        <taxon>Methylobacteriaceae</taxon>
        <taxon>Methylobacterium</taxon>
    </lineage>
</organism>
<dbReference type="InterPro" id="IPR029056">
    <property type="entry name" value="Ribokinase-like"/>
</dbReference>
<keyword evidence="4 12" id="KW-0808">Transferase</keyword>
<comment type="catalytic activity">
    <reaction evidence="12">
        <text>D-ribose + ATP = D-ribose 5-phosphate + ADP + H(+)</text>
        <dbReference type="Rhea" id="RHEA:13697"/>
        <dbReference type="ChEBI" id="CHEBI:15378"/>
        <dbReference type="ChEBI" id="CHEBI:30616"/>
        <dbReference type="ChEBI" id="CHEBI:47013"/>
        <dbReference type="ChEBI" id="CHEBI:78346"/>
        <dbReference type="ChEBI" id="CHEBI:456216"/>
        <dbReference type="EC" id="2.7.1.15"/>
    </reaction>
</comment>
<keyword evidence="11 12" id="KW-0119">Carbohydrate metabolism</keyword>
<accession>A0ABQ4SVQ2</accession>
<evidence type="ECO:0000256" key="4">
    <source>
        <dbReference type="ARBA" id="ARBA00022679"/>
    </source>
</evidence>
<comment type="similarity">
    <text evidence="1">Belongs to the carbohydrate kinase pfkB family.</text>
</comment>
<evidence type="ECO:0000256" key="6">
    <source>
        <dbReference type="ARBA" id="ARBA00022741"/>
    </source>
</evidence>
<keyword evidence="6 12" id="KW-0547">Nucleotide-binding</keyword>
<dbReference type="InterPro" id="IPR002139">
    <property type="entry name" value="Ribo/fructo_kinase"/>
</dbReference>
<feature type="binding site" evidence="12">
    <location>
        <position position="138"/>
    </location>
    <ligand>
        <name>substrate</name>
    </ligand>
</feature>
<keyword evidence="8 12" id="KW-0067">ATP-binding</keyword>
<feature type="binding site" evidence="12">
    <location>
        <position position="253"/>
    </location>
    <ligand>
        <name>substrate</name>
    </ligand>
</feature>
<dbReference type="CDD" id="cd01174">
    <property type="entry name" value="ribokinase"/>
    <property type="match status" value="1"/>
</dbReference>
<keyword evidence="10 12" id="KW-0630">Potassium</keyword>
<dbReference type="RefSeq" id="WP_238276411.1">
    <property type="nucleotide sequence ID" value="NZ_BPQR01000043.1"/>
</dbReference>
<reference evidence="14" key="2">
    <citation type="submission" date="2021-08" db="EMBL/GenBank/DDBJ databases">
        <authorList>
            <person name="Tani A."/>
            <person name="Ola A."/>
            <person name="Ogura Y."/>
            <person name="Katsura K."/>
            <person name="Hayashi T."/>
        </authorList>
    </citation>
    <scope>NUCLEOTIDE SEQUENCE</scope>
    <source>
        <strain evidence="14">LMG 23639</strain>
    </source>
</reference>
<comment type="caution">
    <text evidence="14">The sequence shown here is derived from an EMBL/GenBank/DDBJ whole genome shotgun (WGS) entry which is preliminary data.</text>
</comment>
<keyword evidence="9 12" id="KW-0460">Magnesium</keyword>
<feature type="binding site" evidence="12">
    <location>
        <position position="288"/>
    </location>
    <ligand>
        <name>K(+)</name>
        <dbReference type="ChEBI" id="CHEBI:29103"/>
    </ligand>
</feature>
<evidence type="ECO:0000256" key="1">
    <source>
        <dbReference type="ARBA" id="ARBA00005380"/>
    </source>
</evidence>
<evidence type="ECO:0000256" key="7">
    <source>
        <dbReference type="ARBA" id="ARBA00022777"/>
    </source>
</evidence>
<evidence type="ECO:0000256" key="5">
    <source>
        <dbReference type="ARBA" id="ARBA00022723"/>
    </source>
</evidence>
<keyword evidence="12" id="KW-0963">Cytoplasm</keyword>
<comment type="caution">
    <text evidence="12">Lacks conserved residue(s) required for the propagation of feature annotation.</text>
</comment>
<keyword evidence="7 12" id="KW-0418">Kinase</keyword>
<evidence type="ECO:0000259" key="13">
    <source>
        <dbReference type="Pfam" id="PF00294"/>
    </source>
</evidence>